<evidence type="ECO:0000313" key="11">
    <source>
        <dbReference type="EMBL" id="KAL0070773.1"/>
    </source>
</evidence>
<evidence type="ECO:0000256" key="1">
    <source>
        <dbReference type="ARBA" id="ARBA00002791"/>
    </source>
</evidence>
<dbReference type="Pfam" id="PF04597">
    <property type="entry name" value="Ribophorin_I"/>
    <property type="match status" value="1"/>
</dbReference>
<comment type="caution">
    <text evidence="11">The sequence shown here is derived from an EMBL/GenBank/DDBJ whole genome shotgun (WGS) entry which is preliminary data.</text>
</comment>
<protein>
    <recommendedName>
        <fullName evidence="10">Dolichyl-diphosphooligosaccharide--protein glycosyltransferase subunit 1</fullName>
    </recommendedName>
</protein>
<organism evidence="11 12">
    <name type="scientific">Marasmius tenuissimus</name>
    <dbReference type="NCBI Taxonomy" id="585030"/>
    <lineage>
        <taxon>Eukaryota</taxon>
        <taxon>Fungi</taxon>
        <taxon>Dikarya</taxon>
        <taxon>Basidiomycota</taxon>
        <taxon>Agaricomycotina</taxon>
        <taxon>Agaricomycetes</taxon>
        <taxon>Agaricomycetidae</taxon>
        <taxon>Agaricales</taxon>
        <taxon>Marasmiineae</taxon>
        <taxon>Marasmiaceae</taxon>
        <taxon>Marasmius</taxon>
    </lineage>
</organism>
<comment type="pathway">
    <text evidence="3 10">Protein modification; protein glycosylation.</text>
</comment>
<evidence type="ECO:0000256" key="6">
    <source>
        <dbReference type="ARBA" id="ARBA00022729"/>
    </source>
</evidence>
<comment type="subcellular location">
    <subcellularLocation>
        <location evidence="2 10">Endoplasmic reticulum membrane</location>
        <topology evidence="2 10">Single-pass type I membrane protein</topology>
    </subcellularLocation>
</comment>
<comment type="subunit">
    <text evidence="10">Component of the oligosaccharyltransferase (OST) complex.</text>
</comment>
<evidence type="ECO:0000256" key="7">
    <source>
        <dbReference type="ARBA" id="ARBA00022824"/>
    </source>
</evidence>
<comment type="similarity">
    <text evidence="4 10">Belongs to the OST1 family.</text>
</comment>
<evidence type="ECO:0000313" key="12">
    <source>
        <dbReference type="Proteomes" id="UP001437256"/>
    </source>
</evidence>
<dbReference type="Proteomes" id="UP001437256">
    <property type="component" value="Unassembled WGS sequence"/>
</dbReference>
<keyword evidence="7 10" id="KW-0256">Endoplasmic reticulum</keyword>
<dbReference type="PANTHER" id="PTHR21049:SF0">
    <property type="entry name" value="DOLICHYL-DIPHOSPHOOLIGOSACCHARIDE--PROTEIN GLYCOSYLTRANSFERASE SUBUNIT 1"/>
    <property type="match status" value="1"/>
</dbReference>
<evidence type="ECO:0000256" key="3">
    <source>
        <dbReference type="ARBA" id="ARBA00004922"/>
    </source>
</evidence>
<gene>
    <name evidence="11" type="primary">OST1</name>
    <name evidence="11" type="ORF">AAF712_001994</name>
</gene>
<keyword evidence="6 10" id="KW-0732">Signal</keyword>
<dbReference type="PANTHER" id="PTHR21049">
    <property type="entry name" value="RIBOPHORIN I"/>
    <property type="match status" value="1"/>
</dbReference>
<name>A0ABR3ACR3_9AGAR</name>
<keyword evidence="12" id="KW-1185">Reference proteome</keyword>
<evidence type="ECO:0000256" key="8">
    <source>
        <dbReference type="ARBA" id="ARBA00022989"/>
    </source>
</evidence>
<sequence length="490" mass="53948">MVQCWRARTLLFFASAFPLLSAAQQSFENSGIVRTVDLGGSLVHVTTTYAAKALQDNADSYTIAVPNDDLLKTSFLEVKVKGQPKPLVVSYGGASDAGAHLLNAALTKALPVNGTVNIVVESIQIHATRPWPERAAQDESQALKYDTQLFVLSPYKTLIQRTKLKSTNPSIISYTTPEKVEEFTTENPVSKSGATVTYGPYNNVPESSSLDFVSKHQQPVSINYAYDFPVIEVTKMSRTAEVSHWGDNLNIQDDIVLHNAGPKLKGHFSRFMFQTQAYFNRPAPHILPALTVHLPAGIRNTYYYDLNGNVSTSRLRTAPSTPRLGSKAQAQYSVLELKPRFPLMGGWNYSYTLGWDAPLSDSASYDAISGTYTVEIPTMTEIAGSVVDDAELKIILPEGATDVEYALPFPAISSELTTHVTYLDTIGRPAIILKYKNLTHKHIKPIFVSYKVPLAVHFRKPVAVATVLLGLFGFTLVARRIDLTIHKKKA</sequence>
<feature type="transmembrane region" description="Helical" evidence="10">
    <location>
        <begin position="462"/>
        <end position="481"/>
    </location>
</feature>
<dbReference type="EMBL" id="JBBXMP010000005">
    <property type="protein sequence ID" value="KAL0070773.1"/>
    <property type="molecule type" value="Genomic_DNA"/>
</dbReference>
<reference evidence="11 12" key="1">
    <citation type="submission" date="2024-05" db="EMBL/GenBank/DDBJ databases">
        <title>A draft genome resource for the thread blight pathogen Marasmius tenuissimus strain MS-2.</title>
        <authorList>
            <person name="Yulfo-Soto G.E."/>
            <person name="Baruah I.K."/>
            <person name="Amoako-Attah I."/>
            <person name="Bukari Y."/>
            <person name="Meinhardt L.W."/>
            <person name="Bailey B.A."/>
            <person name="Cohen S.P."/>
        </authorList>
    </citation>
    <scope>NUCLEOTIDE SEQUENCE [LARGE SCALE GENOMIC DNA]</scope>
    <source>
        <strain evidence="11 12">MS-2</strain>
    </source>
</reference>
<proteinExistence type="inferred from homology"/>
<feature type="chain" id="PRO_5044982891" description="Dolichyl-diphosphooligosaccharide--protein glycosyltransferase subunit 1" evidence="10">
    <location>
        <begin position="23"/>
        <end position="490"/>
    </location>
</feature>
<evidence type="ECO:0000256" key="5">
    <source>
        <dbReference type="ARBA" id="ARBA00022692"/>
    </source>
</evidence>
<comment type="function">
    <text evidence="1 10">Subunit of the oligosaccharyl transferase (OST) complex that catalyzes the initial transfer of a defined glycan (Glc(3)Man(9)GlcNAc(2) in eukaryotes) from the lipid carrier dolichol-pyrophosphate to an asparagine residue within an Asn-X-Ser/Thr consensus motif in nascent polypeptide chains, the first step in protein N-glycosylation. N-glycosylation occurs cotranslationally and the complex associates with the Sec61 complex at the channel-forming translocon complex that mediates protein translocation across the endoplasmic reticulum (ER). All subunits are required for a maximal enzyme activity.</text>
</comment>
<keyword evidence="9 10" id="KW-0472">Membrane</keyword>
<dbReference type="InterPro" id="IPR007676">
    <property type="entry name" value="Ribophorin_I"/>
</dbReference>
<evidence type="ECO:0000256" key="9">
    <source>
        <dbReference type="ARBA" id="ARBA00023136"/>
    </source>
</evidence>
<evidence type="ECO:0000256" key="2">
    <source>
        <dbReference type="ARBA" id="ARBA00004115"/>
    </source>
</evidence>
<feature type="signal peptide" evidence="10">
    <location>
        <begin position="1"/>
        <end position="22"/>
    </location>
</feature>
<keyword evidence="8 10" id="KW-1133">Transmembrane helix</keyword>
<keyword evidence="5 10" id="KW-0812">Transmembrane</keyword>
<accession>A0ABR3ACR3</accession>
<evidence type="ECO:0000256" key="10">
    <source>
        <dbReference type="RuleBase" id="RU361143"/>
    </source>
</evidence>
<evidence type="ECO:0000256" key="4">
    <source>
        <dbReference type="ARBA" id="ARBA00008905"/>
    </source>
</evidence>